<evidence type="ECO:0000313" key="2">
    <source>
        <dbReference type="EMBL" id="NMF89867.1"/>
    </source>
</evidence>
<sequence length="113" mass="12443">MAKISLLIYPELHRIPPRERDAALGSARETPFDGLELAAIALGLALTAGATRYVVFDGLTHRIEAFLANFLLAVPLLAVLAGPFFVRRTRRGLQHYLRTHPSRGLQERGAQGQ</sequence>
<accession>A0ABX1MPJ1</accession>
<keyword evidence="1" id="KW-1133">Transmembrane helix</keyword>
<feature type="transmembrane region" description="Helical" evidence="1">
    <location>
        <begin position="37"/>
        <end position="55"/>
    </location>
</feature>
<proteinExistence type="predicted"/>
<evidence type="ECO:0000313" key="3">
    <source>
        <dbReference type="Proteomes" id="UP000652074"/>
    </source>
</evidence>
<dbReference type="EMBL" id="WTVR01000030">
    <property type="protein sequence ID" value="NMF89867.1"/>
    <property type="molecule type" value="Genomic_DNA"/>
</dbReference>
<keyword evidence="1" id="KW-0472">Membrane</keyword>
<protein>
    <submittedName>
        <fullName evidence="2">Uncharacterized protein</fullName>
    </submittedName>
</protein>
<reference evidence="2 3" key="1">
    <citation type="submission" date="2019-12" db="EMBL/GenBank/DDBJ databases">
        <title>Comparative genomics gives insights into the taxonomy of the Azoarcus-Aromatoleum group and reveals separate origins of nif in the plant-associated Azoarcus and non-plant-associated Aromatoleum sub-groups.</title>
        <authorList>
            <person name="Lafos M."/>
            <person name="Maluk M."/>
            <person name="Batista M."/>
            <person name="Junghare M."/>
            <person name="Carmona M."/>
            <person name="Faoro H."/>
            <person name="Cruz L.M."/>
            <person name="Battistoni F."/>
            <person name="De Souza E."/>
            <person name="Pedrosa F."/>
            <person name="Chen W.-M."/>
            <person name="Poole P.S."/>
            <person name="Dixon R.A."/>
            <person name="James E.K."/>
        </authorList>
    </citation>
    <scope>NUCLEOTIDE SEQUENCE [LARGE SCALE GENOMIC DNA]</scope>
    <source>
        <strain evidence="2 3">ToN1</strain>
    </source>
</reference>
<feature type="transmembrane region" description="Helical" evidence="1">
    <location>
        <begin position="67"/>
        <end position="86"/>
    </location>
</feature>
<gene>
    <name evidence="2" type="ORF">GPA26_15455</name>
</gene>
<name>A0ABX1MPJ1_9RHOO</name>
<evidence type="ECO:0000256" key="1">
    <source>
        <dbReference type="SAM" id="Phobius"/>
    </source>
</evidence>
<organism evidence="2 3">
    <name type="scientific">Aromatoleum petrolei</name>
    <dbReference type="NCBI Taxonomy" id="76116"/>
    <lineage>
        <taxon>Bacteria</taxon>
        <taxon>Pseudomonadati</taxon>
        <taxon>Pseudomonadota</taxon>
        <taxon>Betaproteobacteria</taxon>
        <taxon>Rhodocyclales</taxon>
        <taxon>Rhodocyclaceae</taxon>
        <taxon>Aromatoleum</taxon>
    </lineage>
</organism>
<keyword evidence="3" id="KW-1185">Reference proteome</keyword>
<dbReference type="RefSeq" id="WP_169132350.1">
    <property type="nucleotide sequence ID" value="NZ_CP059560.1"/>
</dbReference>
<keyword evidence="1" id="KW-0812">Transmembrane</keyword>
<comment type="caution">
    <text evidence="2">The sequence shown here is derived from an EMBL/GenBank/DDBJ whole genome shotgun (WGS) entry which is preliminary data.</text>
</comment>
<dbReference type="Proteomes" id="UP000652074">
    <property type="component" value="Unassembled WGS sequence"/>
</dbReference>